<reference evidence="1 2" key="1">
    <citation type="journal article" date="2019" name="Environ. Microbiol.">
        <title>At the nexus of three kingdoms: the genome of the mycorrhizal fungus Gigaspora margarita provides insights into plant, endobacterial and fungal interactions.</title>
        <authorList>
            <person name="Venice F."/>
            <person name="Ghignone S."/>
            <person name="Salvioli di Fossalunga A."/>
            <person name="Amselem J."/>
            <person name="Novero M."/>
            <person name="Xianan X."/>
            <person name="Sedzielewska Toro K."/>
            <person name="Morin E."/>
            <person name="Lipzen A."/>
            <person name="Grigoriev I.V."/>
            <person name="Henrissat B."/>
            <person name="Martin F.M."/>
            <person name="Bonfante P."/>
        </authorList>
    </citation>
    <scope>NUCLEOTIDE SEQUENCE [LARGE SCALE GENOMIC DNA]</scope>
    <source>
        <strain evidence="1 2">BEG34</strain>
    </source>
</reference>
<evidence type="ECO:0000313" key="1">
    <source>
        <dbReference type="EMBL" id="KAF0504387.1"/>
    </source>
</evidence>
<dbReference type="OrthoDB" id="2431195at2759"/>
<dbReference type="AlphaFoldDB" id="A0A8H4AJY3"/>
<dbReference type="GO" id="GO:0004386">
    <property type="term" value="F:helicase activity"/>
    <property type="evidence" value="ECO:0007669"/>
    <property type="project" value="UniProtKB-KW"/>
</dbReference>
<keyword evidence="1" id="KW-0547">Nucleotide-binding</keyword>
<sequence length="187" mass="22082">MCQAKIKIQHLILYEHPIYHDNKLPENAIIWISKNIKQNFRKIEIYKWLCEEGQINPTIHSYNQVYYWVSKFSTQQYLRNASNQLLSSLNFLKQNELVDERFKVLLYIKNDFVRVLGFLTPFNNYIEKADINEIFVDSTYKTNQQKFELFAVLVNYGGHGVPFAYMYVDTFAASKGLIQGPKNIIHS</sequence>
<keyword evidence="1" id="KW-0347">Helicase</keyword>
<organism evidence="1 2">
    <name type="scientific">Gigaspora margarita</name>
    <dbReference type="NCBI Taxonomy" id="4874"/>
    <lineage>
        <taxon>Eukaryota</taxon>
        <taxon>Fungi</taxon>
        <taxon>Fungi incertae sedis</taxon>
        <taxon>Mucoromycota</taxon>
        <taxon>Glomeromycotina</taxon>
        <taxon>Glomeromycetes</taxon>
        <taxon>Diversisporales</taxon>
        <taxon>Gigasporaceae</taxon>
        <taxon>Gigaspora</taxon>
    </lineage>
</organism>
<keyword evidence="1" id="KW-0067">ATP-binding</keyword>
<dbReference type="EMBL" id="WTPW01000507">
    <property type="protein sequence ID" value="KAF0504387.1"/>
    <property type="molecule type" value="Genomic_DNA"/>
</dbReference>
<keyword evidence="1" id="KW-0378">Hydrolase</keyword>
<evidence type="ECO:0000313" key="2">
    <source>
        <dbReference type="Proteomes" id="UP000439903"/>
    </source>
</evidence>
<dbReference type="Proteomes" id="UP000439903">
    <property type="component" value="Unassembled WGS sequence"/>
</dbReference>
<accession>A0A8H4AJY3</accession>
<protein>
    <submittedName>
        <fullName evidence="1">ATP-dependent DNA helicase pif1</fullName>
    </submittedName>
</protein>
<keyword evidence="2" id="KW-1185">Reference proteome</keyword>
<proteinExistence type="predicted"/>
<name>A0A8H4AJY3_GIGMA</name>
<comment type="caution">
    <text evidence="1">The sequence shown here is derived from an EMBL/GenBank/DDBJ whole genome shotgun (WGS) entry which is preliminary data.</text>
</comment>
<gene>
    <name evidence="1" type="ORF">F8M41_019524</name>
</gene>